<evidence type="ECO:0000313" key="2">
    <source>
        <dbReference type="Proteomes" id="UP000428333"/>
    </source>
</evidence>
<dbReference type="Proteomes" id="UP000428333">
    <property type="component" value="Linkage Group LG06"/>
</dbReference>
<evidence type="ECO:0000313" key="1">
    <source>
        <dbReference type="EMBL" id="KAE9457897.1"/>
    </source>
</evidence>
<reference evidence="1 2" key="1">
    <citation type="journal article" date="2019" name="Genome Biol. Evol.">
        <title>The Rhododendron genome and chromosomal organization provide insight into shared whole-genome duplications across the heath family (Ericaceae).</title>
        <authorList>
            <person name="Soza V.L."/>
            <person name="Lindsley D."/>
            <person name="Waalkes A."/>
            <person name="Ramage E."/>
            <person name="Patwardhan R.P."/>
            <person name="Burton J.N."/>
            <person name="Adey A."/>
            <person name="Kumar A."/>
            <person name="Qiu R."/>
            <person name="Shendure J."/>
            <person name="Hall B."/>
        </authorList>
    </citation>
    <scope>NUCLEOTIDE SEQUENCE [LARGE SCALE GENOMIC DNA]</scope>
    <source>
        <strain evidence="1">RSF 1966-606</strain>
    </source>
</reference>
<gene>
    <name evidence="1" type="ORF">C3L33_10182</name>
</gene>
<dbReference type="PANTHER" id="PTHR11206">
    <property type="entry name" value="MULTIDRUG RESISTANCE PROTEIN"/>
    <property type="match status" value="1"/>
</dbReference>
<keyword evidence="2" id="KW-1185">Reference proteome</keyword>
<proteinExistence type="predicted"/>
<accession>A0A6A4LTS6</accession>
<organism evidence="1 2">
    <name type="scientific">Rhododendron williamsianum</name>
    <dbReference type="NCBI Taxonomy" id="262921"/>
    <lineage>
        <taxon>Eukaryota</taxon>
        <taxon>Viridiplantae</taxon>
        <taxon>Streptophyta</taxon>
        <taxon>Embryophyta</taxon>
        <taxon>Tracheophyta</taxon>
        <taxon>Spermatophyta</taxon>
        <taxon>Magnoliopsida</taxon>
        <taxon>eudicotyledons</taxon>
        <taxon>Gunneridae</taxon>
        <taxon>Pentapetalae</taxon>
        <taxon>asterids</taxon>
        <taxon>Ericales</taxon>
        <taxon>Ericaceae</taxon>
        <taxon>Ericoideae</taxon>
        <taxon>Rhodoreae</taxon>
        <taxon>Rhododendron</taxon>
    </lineage>
</organism>
<comment type="caution">
    <text evidence="1">The sequence shown here is derived from an EMBL/GenBank/DDBJ whole genome shotgun (WGS) entry which is preliminary data.</text>
</comment>
<feature type="non-terminal residue" evidence="1">
    <location>
        <position position="1"/>
    </location>
</feature>
<sequence>MALSNADLPFWQRIRPAIWIELKLLRQLAAPAVFVYMVNYVLSMSTRILAGHLGNLDLAAASLGNSGIQSFAYGLMQCESKQRARSRASKVSCIFGSGGQHSLFHYLCGVGKLVMVFRNVISYAFTEGEAVANAVSDLCPLLVITLLLNGIQPVLSGELASF</sequence>
<protein>
    <recommendedName>
        <fullName evidence="3">Protein DETOXIFICATION</fullName>
    </recommendedName>
</protein>
<dbReference type="AlphaFoldDB" id="A0A6A4LTS6"/>
<evidence type="ECO:0008006" key="3">
    <source>
        <dbReference type="Google" id="ProtNLM"/>
    </source>
</evidence>
<dbReference type="OrthoDB" id="2126698at2759"/>
<name>A0A6A4LTS6_9ERIC</name>
<dbReference type="EMBL" id="QEFC01001456">
    <property type="protein sequence ID" value="KAE9457897.1"/>
    <property type="molecule type" value="Genomic_DNA"/>
</dbReference>